<gene>
    <name evidence="2" type="ORF">BDD43_0828</name>
</gene>
<keyword evidence="1" id="KW-0812">Transmembrane</keyword>
<evidence type="ECO:0000313" key="2">
    <source>
        <dbReference type="EMBL" id="RKR80696.1"/>
    </source>
</evidence>
<sequence>MNYYMSLSINLSAASLPVICGAFRYRLLEKSLRVLYWLTVFSLITECFAFMAALRYHNNLAVYNTSAIIETVFIAMFFNYSIEGFRRAYIGFYIGLVSVVVGLLDFIFLEPIDGYGSHYFLYETLLIITCGIILFAQLIRSPGHLRVQYNPHFWIVVTLIVFYLSNFFAMSCYESWTKILGTRKSNIDDAILLFSALVNCLLASVFAFYPQMKKSYERS</sequence>
<evidence type="ECO:0000256" key="1">
    <source>
        <dbReference type="SAM" id="Phobius"/>
    </source>
</evidence>
<dbReference type="AlphaFoldDB" id="A0A495IVB2"/>
<feature type="transmembrane region" description="Helical" evidence="1">
    <location>
        <begin position="151"/>
        <end position="170"/>
    </location>
</feature>
<feature type="transmembrane region" description="Helical" evidence="1">
    <location>
        <begin position="190"/>
        <end position="209"/>
    </location>
</feature>
<feature type="transmembrane region" description="Helical" evidence="1">
    <location>
        <begin position="60"/>
        <end position="78"/>
    </location>
</feature>
<organism evidence="2 3">
    <name type="scientific">Mucilaginibacter gracilis</name>
    <dbReference type="NCBI Taxonomy" id="423350"/>
    <lineage>
        <taxon>Bacteria</taxon>
        <taxon>Pseudomonadati</taxon>
        <taxon>Bacteroidota</taxon>
        <taxon>Sphingobacteriia</taxon>
        <taxon>Sphingobacteriales</taxon>
        <taxon>Sphingobacteriaceae</taxon>
        <taxon>Mucilaginibacter</taxon>
    </lineage>
</organism>
<dbReference type="EMBL" id="RBKU01000001">
    <property type="protein sequence ID" value="RKR80696.1"/>
    <property type="molecule type" value="Genomic_DNA"/>
</dbReference>
<feature type="transmembrane region" description="Helical" evidence="1">
    <location>
        <begin position="120"/>
        <end position="139"/>
    </location>
</feature>
<dbReference type="Proteomes" id="UP000268007">
    <property type="component" value="Unassembled WGS sequence"/>
</dbReference>
<keyword evidence="1" id="KW-0472">Membrane</keyword>
<comment type="caution">
    <text evidence="2">The sequence shown here is derived from an EMBL/GenBank/DDBJ whole genome shotgun (WGS) entry which is preliminary data.</text>
</comment>
<reference evidence="2 3" key="1">
    <citation type="submission" date="2018-10" db="EMBL/GenBank/DDBJ databases">
        <title>Genomic Encyclopedia of Archaeal and Bacterial Type Strains, Phase II (KMG-II): from individual species to whole genera.</title>
        <authorList>
            <person name="Goeker M."/>
        </authorList>
    </citation>
    <scope>NUCLEOTIDE SEQUENCE [LARGE SCALE GENOMIC DNA]</scope>
    <source>
        <strain evidence="2 3">DSM 18602</strain>
    </source>
</reference>
<keyword evidence="1" id="KW-1133">Transmembrane helix</keyword>
<feature type="transmembrane region" description="Helical" evidence="1">
    <location>
        <begin position="34"/>
        <end position="54"/>
    </location>
</feature>
<keyword evidence="3" id="KW-1185">Reference proteome</keyword>
<proteinExistence type="predicted"/>
<name>A0A495IVB2_9SPHI</name>
<evidence type="ECO:0000313" key="3">
    <source>
        <dbReference type="Proteomes" id="UP000268007"/>
    </source>
</evidence>
<protein>
    <submittedName>
        <fullName evidence="2">Uncharacterized protein</fullName>
    </submittedName>
</protein>
<dbReference type="OrthoDB" id="669655at2"/>
<accession>A0A495IVB2</accession>
<dbReference type="RefSeq" id="WP_147425568.1">
    <property type="nucleotide sequence ID" value="NZ_RBKU01000001.1"/>
</dbReference>
<feature type="transmembrane region" description="Helical" evidence="1">
    <location>
        <begin position="90"/>
        <end position="108"/>
    </location>
</feature>